<dbReference type="InterPro" id="IPR012677">
    <property type="entry name" value="Nucleotide-bd_a/b_plait_sf"/>
</dbReference>
<name>A0A6J1LDR0_DROHY</name>
<reference evidence="6" key="1">
    <citation type="submission" date="2025-08" db="UniProtKB">
        <authorList>
            <consortium name="RefSeq"/>
        </authorList>
    </citation>
    <scope>IDENTIFICATION</scope>
    <source>
        <strain evidence="6">15085-1641.00</strain>
        <tissue evidence="6">Whole body</tissue>
    </source>
</reference>
<proteinExistence type="predicted"/>
<keyword evidence="1 2" id="KW-0694">RNA-binding</keyword>
<protein>
    <submittedName>
        <fullName evidence="6">Cortactin-binding protein 2 isoform X1</fullName>
    </submittedName>
</protein>
<feature type="compositionally biased region" description="Basic and acidic residues" evidence="3">
    <location>
        <begin position="182"/>
        <end position="195"/>
    </location>
</feature>
<gene>
    <name evidence="6" type="primary">LOC111595024</name>
</gene>
<accession>A0A6J1LDR0</accession>
<dbReference type="SUPFAM" id="SSF54928">
    <property type="entry name" value="RNA-binding domain, RBD"/>
    <property type="match status" value="1"/>
</dbReference>
<evidence type="ECO:0000256" key="2">
    <source>
        <dbReference type="PROSITE-ProRule" id="PRU00176"/>
    </source>
</evidence>
<feature type="compositionally biased region" description="Polar residues" evidence="3">
    <location>
        <begin position="479"/>
        <end position="515"/>
    </location>
</feature>
<evidence type="ECO:0000313" key="5">
    <source>
        <dbReference type="Proteomes" id="UP000504633"/>
    </source>
</evidence>
<evidence type="ECO:0000259" key="4">
    <source>
        <dbReference type="PROSITE" id="PS50102"/>
    </source>
</evidence>
<sequence length="777" mass="86813">MSKKQSSSNKPLKRSRSKSSCDEPVQKQKCKPIKAATKQADDKAGKNGASIKGQRCNKSKIIAEDKPSQLPRRSNRKTSQHLTEACVKTETRKKKRHSTDVSVGQQLKKQEAQQSAAAQSTKPVQPRRSYRKIAKTGENQNDSKTKTKKDISDCQAKEPPKIDRPKTTTPRTSCRRSMTKALAHESQKLQSDNKVKTNVVSAAKPEENATVDQPKCSVPAKRSYRRLSQLPTTPSANPILQGDVNQKQISEVKEVLAEQKLKTKIKIDSVQLSEVQSAGLQSTNNSHAKPTSKAPSIPSNKTQEIAVTHKPGNNALSKFSKIDSVQLPEVQSAGLQSTNHSQPKSIQLTPKPTSKAPSIPSNKTPEIAVTHMPETPPLADIKAPAQQTQTTEQTKLPSRRPSQYLTVSQYMDQRLQNNVCRTQTRDTNDSSSSNLTSNTAIVSEPQSPVLQSQATQLTAVPSSEVTTTRQPYRRPSLYTVATPSDPQVLRSDNNQKQRCQSIDLTVAQPPSNKPGSQPLGHPSTKRSYGPPSQLISGADLDTKHVLYIRDLSVDIVHHQVFELFSSFGNLKRVYVLQRSERYKYAMMFYLTEKSLTRVLTANPHKLNGKAYFCHKAGPWHLGHFKCDRLLSECINRTSFRDRFLMRLPYGVNIRTYLYESHVSSNQANSIADPDLLKKSALLPPTSLALLHYLRKKQSIPKATSKTKQPPPNTYEKQLFAGMGKNYKFERHSYTNFVAYQKQPGHYETVPTDYKVGLTALAYADLRDKPELISFFYH</sequence>
<dbReference type="OrthoDB" id="7858373at2759"/>
<dbReference type="AlphaFoldDB" id="A0A6J1LDR0"/>
<feature type="compositionally biased region" description="Basic and acidic residues" evidence="3">
    <location>
        <begin position="141"/>
        <end position="166"/>
    </location>
</feature>
<feature type="region of interest" description="Disordered" evidence="3">
    <location>
        <begin position="422"/>
        <end position="534"/>
    </location>
</feature>
<dbReference type="KEGG" id="dhe:111595024"/>
<dbReference type="GO" id="GO:0003723">
    <property type="term" value="F:RNA binding"/>
    <property type="evidence" value="ECO:0007669"/>
    <property type="project" value="UniProtKB-UniRule"/>
</dbReference>
<feature type="compositionally biased region" description="Polar residues" evidence="3">
    <location>
        <begin position="333"/>
        <end position="364"/>
    </location>
</feature>
<evidence type="ECO:0000313" key="6">
    <source>
        <dbReference type="RefSeq" id="XP_023164304.2"/>
    </source>
</evidence>
<feature type="compositionally biased region" description="Polar residues" evidence="3">
    <location>
        <begin position="1"/>
        <end position="10"/>
    </location>
</feature>
<dbReference type="GeneID" id="111595024"/>
<dbReference type="InterPro" id="IPR000504">
    <property type="entry name" value="RRM_dom"/>
</dbReference>
<feature type="compositionally biased region" description="Low complexity" evidence="3">
    <location>
        <begin position="429"/>
        <end position="439"/>
    </location>
</feature>
<dbReference type="Gene3D" id="3.30.70.330">
    <property type="match status" value="1"/>
</dbReference>
<feature type="region of interest" description="Disordered" evidence="3">
    <location>
        <begin position="278"/>
        <end position="301"/>
    </location>
</feature>
<evidence type="ECO:0000256" key="3">
    <source>
        <dbReference type="SAM" id="MobiDB-lite"/>
    </source>
</evidence>
<feature type="compositionally biased region" description="Polar residues" evidence="3">
    <location>
        <begin position="440"/>
        <end position="470"/>
    </location>
</feature>
<feature type="domain" description="RRM" evidence="4">
    <location>
        <begin position="544"/>
        <end position="617"/>
    </location>
</feature>
<dbReference type="Proteomes" id="UP000504633">
    <property type="component" value="Unplaced"/>
</dbReference>
<evidence type="ECO:0000256" key="1">
    <source>
        <dbReference type="ARBA" id="ARBA00022884"/>
    </source>
</evidence>
<feature type="region of interest" description="Disordered" evidence="3">
    <location>
        <begin position="333"/>
        <end position="402"/>
    </location>
</feature>
<organism evidence="5 6">
    <name type="scientific">Drosophila hydei</name>
    <name type="common">Fruit fly</name>
    <dbReference type="NCBI Taxonomy" id="7224"/>
    <lineage>
        <taxon>Eukaryota</taxon>
        <taxon>Metazoa</taxon>
        <taxon>Ecdysozoa</taxon>
        <taxon>Arthropoda</taxon>
        <taxon>Hexapoda</taxon>
        <taxon>Insecta</taxon>
        <taxon>Pterygota</taxon>
        <taxon>Neoptera</taxon>
        <taxon>Endopterygota</taxon>
        <taxon>Diptera</taxon>
        <taxon>Brachycera</taxon>
        <taxon>Muscomorpha</taxon>
        <taxon>Ephydroidea</taxon>
        <taxon>Drosophilidae</taxon>
        <taxon>Drosophila</taxon>
    </lineage>
</organism>
<dbReference type="RefSeq" id="XP_023164304.2">
    <property type="nucleotide sequence ID" value="XM_023308536.2"/>
</dbReference>
<dbReference type="InterPro" id="IPR035979">
    <property type="entry name" value="RBD_domain_sf"/>
</dbReference>
<feature type="region of interest" description="Disordered" evidence="3">
    <location>
        <begin position="201"/>
        <end position="220"/>
    </location>
</feature>
<keyword evidence="5" id="KW-1185">Reference proteome</keyword>
<feature type="region of interest" description="Disordered" evidence="3">
    <location>
        <begin position="1"/>
        <end position="195"/>
    </location>
</feature>
<dbReference type="CDD" id="cd00590">
    <property type="entry name" value="RRM_SF"/>
    <property type="match status" value="1"/>
</dbReference>
<dbReference type="PROSITE" id="PS50102">
    <property type="entry name" value="RRM"/>
    <property type="match status" value="1"/>
</dbReference>